<dbReference type="Proteomes" id="UP000324832">
    <property type="component" value="Unassembled WGS sequence"/>
</dbReference>
<dbReference type="AlphaFoldDB" id="A0A5E4Q4I3"/>
<keyword evidence="2" id="KW-1185">Reference proteome</keyword>
<sequence length="81" mass="9169">MQEDCGPMEDCAVVMPREGCCARCKGCWYNGTEHASHTEWGEEGRLLRCEAGVITISRPECYAPCDNPKHQRHTHYNCPNV</sequence>
<protein>
    <recommendedName>
        <fullName evidence="3">IGFBP N-terminal domain-containing protein</fullName>
    </recommendedName>
</protein>
<name>A0A5E4Q4I3_9NEOP</name>
<gene>
    <name evidence="1" type="ORF">LSINAPIS_LOCUS4909</name>
</gene>
<evidence type="ECO:0008006" key="3">
    <source>
        <dbReference type="Google" id="ProtNLM"/>
    </source>
</evidence>
<evidence type="ECO:0000313" key="1">
    <source>
        <dbReference type="EMBL" id="VVC92460.1"/>
    </source>
</evidence>
<organism evidence="1 2">
    <name type="scientific">Leptidea sinapis</name>
    <dbReference type="NCBI Taxonomy" id="189913"/>
    <lineage>
        <taxon>Eukaryota</taxon>
        <taxon>Metazoa</taxon>
        <taxon>Ecdysozoa</taxon>
        <taxon>Arthropoda</taxon>
        <taxon>Hexapoda</taxon>
        <taxon>Insecta</taxon>
        <taxon>Pterygota</taxon>
        <taxon>Neoptera</taxon>
        <taxon>Endopterygota</taxon>
        <taxon>Lepidoptera</taxon>
        <taxon>Glossata</taxon>
        <taxon>Ditrysia</taxon>
        <taxon>Papilionoidea</taxon>
        <taxon>Pieridae</taxon>
        <taxon>Dismorphiinae</taxon>
        <taxon>Leptidea</taxon>
    </lineage>
</organism>
<dbReference type="EMBL" id="FZQP02001326">
    <property type="protein sequence ID" value="VVC92460.1"/>
    <property type="molecule type" value="Genomic_DNA"/>
</dbReference>
<accession>A0A5E4Q4I3</accession>
<proteinExistence type="predicted"/>
<evidence type="ECO:0000313" key="2">
    <source>
        <dbReference type="Proteomes" id="UP000324832"/>
    </source>
</evidence>
<reference evidence="1 2" key="1">
    <citation type="submission" date="2017-07" db="EMBL/GenBank/DDBJ databases">
        <authorList>
            <person name="Talla V."/>
            <person name="Backstrom N."/>
        </authorList>
    </citation>
    <scope>NUCLEOTIDE SEQUENCE [LARGE SCALE GENOMIC DNA]</scope>
</reference>